<dbReference type="Proteomes" id="UP001374584">
    <property type="component" value="Unassembled WGS sequence"/>
</dbReference>
<dbReference type="EMBL" id="JAYMYR010000006">
    <property type="protein sequence ID" value="KAK7356453.1"/>
    <property type="molecule type" value="Genomic_DNA"/>
</dbReference>
<gene>
    <name evidence="1" type="ORF">VNO80_15725</name>
</gene>
<evidence type="ECO:0000313" key="1">
    <source>
        <dbReference type="EMBL" id="KAK7356453.1"/>
    </source>
</evidence>
<protein>
    <submittedName>
        <fullName evidence="1">Uncharacterized protein</fullName>
    </submittedName>
</protein>
<comment type="caution">
    <text evidence="1">The sequence shown here is derived from an EMBL/GenBank/DDBJ whole genome shotgun (WGS) entry which is preliminary data.</text>
</comment>
<evidence type="ECO:0000313" key="2">
    <source>
        <dbReference type="Proteomes" id="UP001374584"/>
    </source>
</evidence>
<sequence length="149" mass="17385">MLRCVLRCMETDLMGIKRHLKGTHNATCELFRKSSLPLKLNKNFKIGKWTNTDRWEVNWSGWRCLQWGVAVAVRPLVAVADQKHPATWCIPWQEAMKPAQKVKKIENVDKKASAWRQRETHAGPFIPLSCPHLDFRLTKPYTHSLYHLI</sequence>
<dbReference type="AlphaFoldDB" id="A0AAN9MRY1"/>
<organism evidence="1 2">
    <name type="scientific">Phaseolus coccineus</name>
    <name type="common">Scarlet runner bean</name>
    <name type="synonym">Phaseolus multiflorus</name>
    <dbReference type="NCBI Taxonomy" id="3886"/>
    <lineage>
        <taxon>Eukaryota</taxon>
        <taxon>Viridiplantae</taxon>
        <taxon>Streptophyta</taxon>
        <taxon>Embryophyta</taxon>
        <taxon>Tracheophyta</taxon>
        <taxon>Spermatophyta</taxon>
        <taxon>Magnoliopsida</taxon>
        <taxon>eudicotyledons</taxon>
        <taxon>Gunneridae</taxon>
        <taxon>Pentapetalae</taxon>
        <taxon>rosids</taxon>
        <taxon>fabids</taxon>
        <taxon>Fabales</taxon>
        <taxon>Fabaceae</taxon>
        <taxon>Papilionoideae</taxon>
        <taxon>50 kb inversion clade</taxon>
        <taxon>NPAAA clade</taxon>
        <taxon>indigoferoid/millettioid clade</taxon>
        <taxon>Phaseoleae</taxon>
        <taxon>Phaseolus</taxon>
    </lineage>
</organism>
<reference evidence="1 2" key="1">
    <citation type="submission" date="2024-01" db="EMBL/GenBank/DDBJ databases">
        <title>The genomes of 5 underutilized Papilionoideae crops provide insights into root nodulation and disease resistanc.</title>
        <authorList>
            <person name="Jiang F."/>
        </authorList>
    </citation>
    <scope>NUCLEOTIDE SEQUENCE [LARGE SCALE GENOMIC DNA]</scope>
    <source>
        <strain evidence="1">JINMINGXINNONG_FW02</strain>
        <tissue evidence="1">Leaves</tissue>
    </source>
</reference>
<accession>A0AAN9MRY1</accession>
<keyword evidence="2" id="KW-1185">Reference proteome</keyword>
<name>A0AAN9MRY1_PHACN</name>
<proteinExistence type="predicted"/>